<dbReference type="Proteomes" id="UP000470470">
    <property type="component" value="Unassembled WGS sequence"/>
</dbReference>
<evidence type="ECO:0000259" key="3">
    <source>
        <dbReference type="Pfam" id="PF08797"/>
    </source>
</evidence>
<feature type="domain" description="HIRAN" evidence="3">
    <location>
        <begin position="74"/>
        <end position="134"/>
    </location>
</feature>
<keyword evidence="2" id="KW-0378">Hydrolase</keyword>
<evidence type="ECO:0000256" key="1">
    <source>
        <dbReference type="ARBA" id="ARBA00022723"/>
    </source>
</evidence>
<name>A0A7K3WD30_9ACTN</name>
<dbReference type="GO" id="GO:0008270">
    <property type="term" value="F:zinc ion binding"/>
    <property type="evidence" value="ECO:0007669"/>
    <property type="project" value="InterPro"/>
</dbReference>
<evidence type="ECO:0000313" key="4">
    <source>
        <dbReference type="EMBL" id="NEL54391.1"/>
    </source>
</evidence>
<protein>
    <recommendedName>
        <fullName evidence="3">HIRAN domain-containing protein</fullName>
    </recommendedName>
</protein>
<evidence type="ECO:0000313" key="5">
    <source>
        <dbReference type="Proteomes" id="UP000470470"/>
    </source>
</evidence>
<sequence length="308" mass="33593">MNPNAEGAAAREVTFRTASRRAGRGRGSAATGKVVFDLWGQRGWAGRDVVGESNYLDHIKRVIGTAHQPDGAEHLHHALLVAEPDNPHDRHAVAVQIAGQAVGYLPREDAPAYSRVLQRLADQGFVAQVQARIWARDFDDYEVDRRGNYVQSTRFGAGVRVDLGEAHLLVPGNTPPTGAHEFVPVGGAIQVTGEEAHAEILAPYCGPAGEQWAYATLHEMTQQLARSTRDVVEVRLDSQRIGQLTPKMSADLFPAIRHINELGATAACRALVKGNRAAAQVTLYVQRSHELEDAWFDDVRRRHGGSSV</sequence>
<dbReference type="RefSeq" id="WP_152727579.1">
    <property type="nucleotide sequence ID" value="NZ_JAABOZ010000001.1"/>
</dbReference>
<organism evidence="4 5">
    <name type="scientific">Goekera deserti</name>
    <dbReference type="NCBI Taxonomy" id="2497753"/>
    <lineage>
        <taxon>Bacteria</taxon>
        <taxon>Bacillati</taxon>
        <taxon>Actinomycetota</taxon>
        <taxon>Actinomycetes</taxon>
        <taxon>Geodermatophilales</taxon>
        <taxon>Geodermatophilaceae</taxon>
        <taxon>Goekera</taxon>
    </lineage>
</organism>
<reference evidence="4 5" key="1">
    <citation type="submission" date="2020-02" db="EMBL/GenBank/DDBJ databases">
        <title>The whole genome sequence of CPCC 205119.</title>
        <authorList>
            <person name="Jiang Z."/>
        </authorList>
    </citation>
    <scope>NUCLEOTIDE SEQUENCE [LARGE SCALE GENOMIC DNA]</scope>
    <source>
        <strain evidence="4 5">CPCC 205119</strain>
    </source>
</reference>
<keyword evidence="5" id="KW-1185">Reference proteome</keyword>
<dbReference type="GO" id="GO:0003676">
    <property type="term" value="F:nucleic acid binding"/>
    <property type="evidence" value="ECO:0007669"/>
    <property type="project" value="InterPro"/>
</dbReference>
<dbReference type="InterPro" id="IPR014905">
    <property type="entry name" value="HIRAN"/>
</dbReference>
<dbReference type="Pfam" id="PF08797">
    <property type="entry name" value="HIRAN"/>
    <property type="match status" value="1"/>
</dbReference>
<proteinExistence type="predicted"/>
<dbReference type="EMBL" id="JAAGWK010000012">
    <property type="protein sequence ID" value="NEL54391.1"/>
    <property type="molecule type" value="Genomic_DNA"/>
</dbReference>
<dbReference type="GO" id="GO:0016818">
    <property type="term" value="F:hydrolase activity, acting on acid anhydrides, in phosphorus-containing anhydrides"/>
    <property type="evidence" value="ECO:0007669"/>
    <property type="project" value="InterPro"/>
</dbReference>
<keyword evidence="1" id="KW-0479">Metal-binding</keyword>
<accession>A0A7K3WD30</accession>
<dbReference type="AlphaFoldDB" id="A0A7K3WD30"/>
<gene>
    <name evidence="4" type="ORF">G1H19_10295</name>
</gene>
<evidence type="ECO:0000256" key="2">
    <source>
        <dbReference type="ARBA" id="ARBA00022801"/>
    </source>
</evidence>
<dbReference type="Gene3D" id="3.30.70.2330">
    <property type="match status" value="1"/>
</dbReference>
<comment type="caution">
    <text evidence="4">The sequence shown here is derived from an EMBL/GenBank/DDBJ whole genome shotgun (WGS) entry which is preliminary data.</text>
</comment>